<dbReference type="GO" id="GO:0032993">
    <property type="term" value="C:protein-DNA complex"/>
    <property type="evidence" value="ECO:0007669"/>
    <property type="project" value="TreeGrafter"/>
</dbReference>
<protein>
    <recommendedName>
        <fullName evidence="1">Stage 0 sporulation protein A homolog</fullName>
    </recommendedName>
</protein>
<dbReference type="PANTHER" id="PTHR48111:SF2">
    <property type="entry name" value="RESPONSE REGULATOR SAER"/>
    <property type="match status" value="1"/>
</dbReference>
<evidence type="ECO:0000259" key="10">
    <source>
        <dbReference type="PROSITE" id="PS50110"/>
    </source>
</evidence>
<dbReference type="Gene3D" id="3.40.50.2300">
    <property type="match status" value="1"/>
</dbReference>
<comment type="function">
    <text evidence="7">May play the central regulatory role in sporulation. It may be an element of the effector pathway responsible for the activation of sporulation genes in response to nutritional stress. Spo0A may act in concert with spo0H (a sigma factor) to control the expression of some genes that are critical to the sporulation process.</text>
</comment>
<dbReference type="PANTHER" id="PTHR48111">
    <property type="entry name" value="REGULATOR OF RPOS"/>
    <property type="match status" value="1"/>
</dbReference>
<dbReference type="InterPro" id="IPR011006">
    <property type="entry name" value="CheY-like_superfamily"/>
</dbReference>
<feature type="modified residue" description="4-aspartylphosphate" evidence="8">
    <location>
        <position position="54"/>
    </location>
</feature>
<evidence type="ECO:0000256" key="4">
    <source>
        <dbReference type="ARBA" id="ARBA00023015"/>
    </source>
</evidence>
<dbReference type="InterPro" id="IPR039420">
    <property type="entry name" value="WalR-like"/>
</dbReference>
<dbReference type="PROSITE" id="PS51755">
    <property type="entry name" value="OMPR_PHOB"/>
    <property type="match status" value="1"/>
</dbReference>
<dbReference type="GO" id="GO:0000156">
    <property type="term" value="F:phosphorelay response regulator activity"/>
    <property type="evidence" value="ECO:0007669"/>
    <property type="project" value="TreeGrafter"/>
</dbReference>
<name>A0A564TJM5_9FIRM</name>
<evidence type="ECO:0000256" key="1">
    <source>
        <dbReference type="ARBA" id="ARBA00018672"/>
    </source>
</evidence>
<dbReference type="SMART" id="SM00862">
    <property type="entry name" value="Trans_reg_C"/>
    <property type="match status" value="1"/>
</dbReference>
<dbReference type="FunFam" id="1.10.10.10:FF:000018">
    <property type="entry name" value="DNA-binding response regulator ResD"/>
    <property type="match status" value="1"/>
</dbReference>
<keyword evidence="4" id="KW-0805">Transcription regulation</keyword>
<sequence length="232" mass="26711">MEQKNRILLIDDDRDLLNLLYNCMNEKYEVNIAWNGKQGLDFLKQKKYSLILLDVILPGIDGFSILKKIRKNYTIPVILLTAKDSQNDKVNGLYIGADDYITKPFDIKELLARVDSQIRRNTVFNNGLSKTEELKYPAITINPVSKSIKTENGEVLLTGKEFDVLYFLASAPRQVYTKKQIYKAVWQEEYVYDDDNIMAVISKIRKKIEINPATPRFISTIRGVGYRFDGGN</sequence>
<keyword evidence="2 8" id="KW-0597">Phosphoprotein</keyword>
<dbReference type="GO" id="GO:0006355">
    <property type="term" value="P:regulation of DNA-templated transcription"/>
    <property type="evidence" value="ECO:0007669"/>
    <property type="project" value="InterPro"/>
</dbReference>
<reference evidence="12 13" key="1">
    <citation type="submission" date="2019-07" db="EMBL/GenBank/DDBJ databases">
        <authorList>
            <person name="Hibberd C M."/>
            <person name="Gehrig L. J."/>
            <person name="Chang H.-W."/>
            <person name="Venkatesh S."/>
        </authorList>
    </citation>
    <scope>NUCLEOTIDE SEQUENCE [LARGE SCALE GENOMIC DNA]</scope>
    <source>
        <strain evidence="12">Dorea_formicigenerans_SSTS_Bg7063</strain>
    </source>
</reference>
<dbReference type="GO" id="GO:0005829">
    <property type="term" value="C:cytosol"/>
    <property type="evidence" value="ECO:0007669"/>
    <property type="project" value="TreeGrafter"/>
</dbReference>
<dbReference type="Gene3D" id="1.10.10.10">
    <property type="entry name" value="Winged helix-like DNA-binding domain superfamily/Winged helix DNA-binding domain"/>
    <property type="match status" value="1"/>
</dbReference>
<feature type="DNA-binding region" description="OmpR/PhoB-type" evidence="9">
    <location>
        <begin position="131"/>
        <end position="230"/>
    </location>
</feature>
<dbReference type="SUPFAM" id="SSF46894">
    <property type="entry name" value="C-terminal effector domain of the bipartite response regulators"/>
    <property type="match status" value="1"/>
</dbReference>
<evidence type="ECO:0000313" key="13">
    <source>
        <dbReference type="Proteomes" id="UP000358366"/>
    </source>
</evidence>
<dbReference type="PROSITE" id="PS50110">
    <property type="entry name" value="RESPONSE_REGULATORY"/>
    <property type="match status" value="1"/>
</dbReference>
<evidence type="ECO:0000259" key="11">
    <source>
        <dbReference type="PROSITE" id="PS51755"/>
    </source>
</evidence>
<dbReference type="CDD" id="cd00383">
    <property type="entry name" value="trans_reg_C"/>
    <property type="match status" value="1"/>
</dbReference>
<evidence type="ECO:0000256" key="2">
    <source>
        <dbReference type="ARBA" id="ARBA00022553"/>
    </source>
</evidence>
<dbReference type="Pfam" id="PF00072">
    <property type="entry name" value="Response_reg"/>
    <property type="match status" value="1"/>
</dbReference>
<dbReference type="AlphaFoldDB" id="A0A564TJM5"/>
<dbReference type="EMBL" id="CABHNI010000028">
    <property type="protein sequence ID" value="VUX07351.1"/>
    <property type="molecule type" value="Genomic_DNA"/>
</dbReference>
<evidence type="ECO:0000256" key="3">
    <source>
        <dbReference type="ARBA" id="ARBA00023012"/>
    </source>
</evidence>
<keyword evidence="6" id="KW-0804">Transcription</keyword>
<dbReference type="InterPro" id="IPR001867">
    <property type="entry name" value="OmpR/PhoB-type_DNA-bd"/>
</dbReference>
<feature type="domain" description="OmpR/PhoB-type" evidence="11">
    <location>
        <begin position="131"/>
        <end position="230"/>
    </location>
</feature>
<dbReference type="InterPro" id="IPR036388">
    <property type="entry name" value="WH-like_DNA-bd_sf"/>
</dbReference>
<evidence type="ECO:0000313" key="12">
    <source>
        <dbReference type="EMBL" id="VUX07351.1"/>
    </source>
</evidence>
<evidence type="ECO:0000256" key="6">
    <source>
        <dbReference type="ARBA" id="ARBA00023163"/>
    </source>
</evidence>
<proteinExistence type="predicted"/>
<evidence type="ECO:0000256" key="9">
    <source>
        <dbReference type="PROSITE-ProRule" id="PRU01091"/>
    </source>
</evidence>
<dbReference type="InterPro" id="IPR001789">
    <property type="entry name" value="Sig_transdc_resp-reg_receiver"/>
</dbReference>
<accession>A0A564TJM5</accession>
<dbReference type="RefSeq" id="WP_144124345.1">
    <property type="nucleotide sequence ID" value="NZ_CABHNI010000028.1"/>
</dbReference>
<keyword evidence="5 9" id="KW-0238">DNA-binding</keyword>
<evidence type="ECO:0000256" key="5">
    <source>
        <dbReference type="ARBA" id="ARBA00023125"/>
    </source>
</evidence>
<dbReference type="InterPro" id="IPR016032">
    <property type="entry name" value="Sig_transdc_resp-reg_C-effctor"/>
</dbReference>
<evidence type="ECO:0000256" key="7">
    <source>
        <dbReference type="ARBA" id="ARBA00024867"/>
    </source>
</evidence>
<dbReference type="SUPFAM" id="SSF52172">
    <property type="entry name" value="CheY-like"/>
    <property type="match status" value="1"/>
</dbReference>
<gene>
    <name evidence="12" type="primary">yycF_5</name>
    <name evidence="12" type="ORF">DFSSTS7063_01518</name>
</gene>
<dbReference type="GO" id="GO:0000976">
    <property type="term" value="F:transcription cis-regulatory region binding"/>
    <property type="evidence" value="ECO:0007669"/>
    <property type="project" value="TreeGrafter"/>
</dbReference>
<feature type="domain" description="Response regulatory" evidence="10">
    <location>
        <begin position="6"/>
        <end position="118"/>
    </location>
</feature>
<dbReference type="Gene3D" id="6.10.250.690">
    <property type="match status" value="1"/>
</dbReference>
<organism evidence="12 13">
    <name type="scientific">Dorea formicigenerans</name>
    <dbReference type="NCBI Taxonomy" id="39486"/>
    <lineage>
        <taxon>Bacteria</taxon>
        <taxon>Bacillati</taxon>
        <taxon>Bacillota</taxon>
        <taxon>Clostridia</taxon>
        <taxon>Lachnospirales</taxon>
        <taxon>Lachnospiraceae</taxon>
        <taxon>Dorea</taxon>
    </lineage>
</organism>
<dbReference type="Proteomes" id="UP000358366">
    <property type="component" value="Unassembled WGS sequence"/>
</dbReference>
<dbReference type="SMART" id="SM00448">
    <property type="entry name" value="REC"/>
    <property type="match status" value="1"/>
</dbReference>
<evidence type="ECO:0000256" key="8">
    <source>
        <dbReference type="PROSITE-ProRule" id="PRU00169"/>
    </source>
</evidence>
<keyword evidence="3" id="KW-0902">Two-component regulatory system</keyword>
<dbReference type="Pfam" id="PF00486">
    <property type="entry name" value="Trans_reg_C"/>
    <property type="match status" value="1"/>
</dbReference>